<evidence type="ECO:0000313" key="10">
    <source>
        <dbReference type="Proteomes" id="UP000215459"/>
    </source>
</evidence>
<dbReference type="InterPro" id="IPR035906">
    <property type="entry name" value="MetI-like_sf"/>
</dbReference>
<name>A0A235B7K4_9BACL</name>
<evidence type="ECO:0000256" key="7">
    <source>
        <dbReference type="RuleBase" id="RU363032"/>
    </source>
</evidence>
<dbReference type="PANTHER" id="PTHR30151:SF19">
    <property type="entry name" value="ABC TRANSPORTER PERMEASE"/>
    <property type="match status" value="1"/>
</dbReference>
<keyword evidence="6 7" id="KW-0472">Membrane</keyword>
<proteinExistence type="inferred from homology"/>
<dbReference type="GO" id="GO:0055085">
    <property type="term" value="P:transmembrane transport"/>
    <property type="evidence" value="ECO:0007669"/>
    <property type="project" value="InterPro"/>
</dbReference>
<comment type="caution">
    <text evidence="9">The sequence shown here is derived from an EMBL/GenBank/DDBJ whole genome shotgun (WGS) entry which is preliminary data.</text>
</comment>
<evidence type="ECO:0000256" key="2">
    <source>
        <dbReference type="ARBA" id="ARBA00022448"/>
    </source>
</evidence>
<evidence type="ECO:0000256" key="1">
    <source>
        <dbReference type="ARBA" id="ARBA00004651"/>
    </source>
</evidence>
<evidence type="ECO:0000256" key="5">
    <source>
        <dbReference type="ARBA" id="ARBA00022989"/>
    </source>
</evidence>
<protein>
    <submittedName>
        <fullName evidence="9">ABC transporter permease</fullName>
    </submittedName>
</protein>
<dbReference type="AlphaFoldDB" id="A0A235B7K4"/>
<evidence type="ECO:0000259" key="8">
    <source>
        <dbReference type="PROSITE" id="PS50928"/>
    </source>
</evidence>
<keyword evidence="5 7" id="KW-1133">Transmembrane helix</keyword>
<dbReference type="Gene3D" id="1.10.3720.10">
    <property type="entry name" value="MetI-like"/>
    <property type="match status" value="1"/>
</dbReference>
<comment type="subcellular location">
    <subcellularLocation>
        <location evidence="1 7">Cell membrane</location>
        <topology evidence="1 7">Multi-pass membrane protein</topology>
    </subcellularLocation>
</comment>
<accession>A0A235B7K4</accession>
<dbReference type="PROSITE" id="PS50928">
    <property type="entry name" value="ABC_TM1"/>
    <property type="match status" value="1"/>
</dbReference>
<evidence type="ECO:0000313" key="9">
    <source>
        <dbReference type="EMBL" id="OYD08284.1"/>
    </source>
</evidence>
<dbReference type="PANTHER" id="PTHR30151">
    <property type="entry name" value="ALKANE SULFONATE ABC TRANSPORTER-RELATED, MEMBRANE SUBUNIT"/>
    <property type="match status" value="1"/>
</dbReference>
<dbReference type="OrthoDB" id="9783295at2"/>
<keyword evidence="3" id="KW-1003">Cell membrane</keyword>
<evidence type="ECO:0000256" key="3">
    <source>
        <dbReference type="ARBA" id="ARBA00022475"/>
    </source>
</evidence>
<feature type="transmembrane region" description="Helical" evidence="7">
    <location>
        <begin position="240"/>
        <end position="267"/>
    </location>
</feature>
<keyword evidence="4 7" id="KW-0812">Transmembrane</keyword>
<feature type="domain" description="ABC transmembrane type-1" evidence="8">
    <location>
        <begin position="80"/>
        <end position="264"/>
    </location>
</feature>
<gene>
    <name evidence="9" type="ORF">CHM34_05375</name>
</gene>
<feature type="transmembrane region" description="Helical" evidence="7">
    <location>
        <begin position="84"/>
        <end position="110"/>
    </location>
</feature>
<keyword evidence="10" id="KW-1185">Reference proteome</keyword>
<sequence>MKFLINRWLTRNAQSEIHADHLRRLRITDIWVGLTRTGILLLFLLGWEWSANAGWIDPFLFSSPSRIWELFLQMSATGELYRDIGITVLETVLGFILGTAGGTMIATLIWASPFLSRVLDPYLVVLNSMPKVALGPLFIVTTGAGFGSILAMGVAITIIITTLVIHSSFQSVDPDYLKLARSLGASRRQLFCSIIFPSCIPDLIAALKVNVGLAWVGVIVGEFLVSKNGLGYLIIYGFQVFNLTLVLLSLVIVALCATAMYQIVSWFERRLLHHRHL</sequence>
<dbReference type="InterPro" id="IPR000515">
    <property type="entry name" value="MetI-like"/>
</dbReference>
<reference evidence="9 10" key="1">
    <citation type="submission" date="2017-07" db="EMBL/GenBank/DDBJ databases">
        <title>The genome sequence of Paludifilum halophilum highlights mechanisms for microbial adaptation to high salt environemnts.</title>
        <authorList>
            <person name="Belbahri L."/>
        </authorList>
    </citation>
    <scope>NUCLEOTIDE SEQUENCE [LARGE SCALE GENOMIC DNA]</scope>
    <source>
        <strain evidence="9 10">DSM 102817</strain>
    </source>
</reference>
<keyword evidence="2 7" id="KW-0813">Transport</keyword>
<dbReference type="GO" id="GO:0005886">
    <property type="term" value="C:plasma membrane"/>
    <property type="evidence" value="ECO:0007669"/>
    <property type="project" value="UniProtKB-SubCell"/>
</dbReference>
<dbReference type="EMBL" id="NOWF01000003">
    <property type="protein sequence ID" value="OYD08284.1"/>
    <property type="molecule type" value="Genomic_DNA"/>
</dbReference>
<feature type="transmembrane region" description="Helical" evidence="7">
    <location>
        <begin position="146"/>
        <end position="169"/>
    </location>
</feature>
<dbReference type="Pfam" id="PF00528">
    <property type="entry name" value="BPD_transp_1"/>
    <property type="match status" value="1"/>
</dbReference>
<comment type="similarity">
    <text evidence="7">Belongs to the binding-protein-dependent transport system permease family.</text>
</comment>
<dbReference type="SUPFAM" id="SSF161098">
    <property type="entry name" value="MetI-like"/>
    <property type="match status" value="1"/>
</dbReference>
<dbReference type="Proteomes" id="UP000215459">
    <property type="component" value="Unassembled WGS sequence"/>
</dbReference>
<dbReference type="RefSeq" id="WP_094263589.1">
    <property type="nucleotide sequence ID" value="NZ_NOWF01000003.1"/>
</dbReference>
<organism evidence="9 10">
    <name type="scientific">Paludifilum halophilum</name>
    <dbReference type="NCBI Taxonomy" id="1642702"/>
    <lineage>
        <taxon>Bacteria</taxon>
        <taxon>Bacillati</taxon>
        <taxon>Bacillota</taxon>
        <taxon>Bacilli</taxon>
        <taxon>Bacillales</taxon>
        <taxon>Thermoactinomycetaceae</taxon>
        <taxon>Paludifilum</taxon>
    </lineage>
</organism>
<evidence type="ECO:0000256" key="6">
    <source>
        <dbReference type="ARBA" id="ARBA00023136"/>
    </source>
</evidence>
<evidence type="ECO:0000256" key="4">
    <source>
        <dbReference type="ARBA" id="ARBA00022692"/>
    </source>
</evidence>
<dbReference type="CDD" id="cd06261">
    <property type="entry name" value="TM_PBP2"/>
    <property type="match status" value="1"/>
</dbReference>